<dbReference type="GO" id="GO:0043565">
    <property type="term" value="F:sequence-specific DNA binding"/>
    <property type="evidence" value="ECO:0007669"/>
    <property type="project" value="TreeGrafter"/>
</dbReference>
<keyword evidence="5" id="KW-0175">Coiled coil</keyword>
<evidence type="ECO:0000256" key="2">
    <source>
        <dbReference type="ARBA" id="ARBA00023015"/>
    </source>
</evidence>
<evidence type="ECO:0000256" key="1">
    <source>
        <dbReference type="ARBA" id="ARBA00004123"/>
    </source>
</evidence>
<dbReference type="EMBL" id="CM017321">
    <property type="protein sequence ID" value="KAE7995508.1"/>
    <property type="molecule type" value="Genomic_DNA"/>
</dbReference>
<dbReference type="PANTHER" id="PTHR31945:SF20">
    <property type="entry name" value="TRANSCRIPTION FACTOR DYT1"/>
    <property type="match status" value="1"/>
</dbReference>
<dbReference type="InterPro" id="IPR011598">
    <property type="entry name" value="bHLH_dom"/>
</dbReference>
<dbReference type="Pfam" id="PF00010">
    <property type="entry name" value="HLH"/>
    <property type="match status" value="1"/>
</dbReference>
<dbReference type="PROSITE" id="PS50888">
    <property type="entry name" value="BHLH"/>
    <property type="match status" value="1"/>
</dbReference>
<protein>
    <recommendedName>
        <fullName evidence="7">BHLH domain-containing protein</fullName>
    </recommendedName>
</protein>
<dbReference type="GO" id="GO:0005634">
    <property type="term" value="C:nucleus"/>
    <property type="evidence" value="ECO:0007669"/>
    <property type="project" value="UniProtKB-SubCell"/>
</dbReference>
<evidence type="ECO:0000256" key="4">
    <source>
        <dbReference type="ARBA" id="ARBA00023242"/>
    </source>
</evidence>
<dbReference type="InterPro" id="IPR051358">
    <property type="entry name" value="TF_AMS/ICE1/BHLH6-like"/>
</dbReference>
<dbReference type="Proteomes" id="UP000327013">
    <property type="component" value="Chromosome 1"/>
</dbReference>
<feature type="region of interest" description="Disordered" evidence="6">
    <location>
        <begin position="1"/>
        <end position="33"/>
    </location>
</feature>
<dbReference type="GO" id="GO:0046983">
    <property type="term" value="F:protein dimerization activity"/>
    <property type="evidence" value="ECO:0007669"/>
    <property type="project" value="InterPro"/>
</dbReference>
<evidence type="ECO:0000256" key="6">
    <source>
        <dbReference type="SAM" id="MobiDB-lite"/>
    </source>
</evidence>
<gene>
    <name evidence="8" type="ORF">FH972_000292</name>
</gene>
<comment type="subcellular location">
    <subcellularLocation>
        <location evidence="1">Nucleus</location>
    </subcellularLocation>
</comment>
<dbReference type="PANTHER" id="PTHR31945">
    <property type="entry name" value="TRANSCRIPTION FACTOR SCREAM2-RELATED"/>
    <property type="match status" value="1"/>
</dbReference>
<evidence type="ECO:0000259" key="7">
    <source>
        <dbReference type="PROSITE" id="PS50888"/>
    </source>
</evidence>
<keyword evidence="9" id="KW-1185">Reference proteome</keyword>
<organism evidence="8 9">
    <name type="scientific">Carpinus fangiana</name>
    <dbReference type="NCBI Taxonomy" id="176857"/>
    <lineage>
        <taxon>Eukaryota</taxon>
        <taxon>Viridiplantae</taxon>
        <taxon>Streptophyta</taxon>
        <taxon>Embryophyta</taxon>
        <taxon>Tracheophyta</taxon>
        <taxon>Spermatophyta</taxon>
        <taxon>Magnoliopsida</taxon>
        <taxon>eudicotyledons</taxon>
        <taxon>Gunneridae</taxon>
        <taxon>Pentapetalae</taxon>
        <taxon>rosids</taxon>
        <taxon>fabids</taxon>
        <taxon>Fagales</taxon>
        <taxon>Betulaceae</taxon>
        <taxon>Carpinus</taxon>
    </lineage>
</organism>
<keyword evidence="2" id="KW-0805">Transcription regulation</keyword>
<feature type="domain" description="BHLH" evidence="7">
    <location>
        <begin position="36"/>
        <end position="85"/>
    </location>
</feature>
<feature type="coiled-coil region" evidence="5">
    <location>
        <begin position="75"/>
        <end position="102"/>
    </location>
</feature>
<evidence type="ECO:0000256" key="3">
    <source>
        <dbReference type="ARBA" id="ARBA00023163"/>
    </source>
</evidence>
<dbReference type="AlphaFoldDB" id="A0A5N6Q8F9"/>
<dbReference type="SUPFAM" id="SSF47459">
    <property type="entry name" value="HLH, helix-loop-helix DNA-binding domain"/>
    <property type="match status" value="1"/>
</dbReference>
<reference evidence="8 9" key="1">
    <citation type="submission" date="2019-06" db="EMBL/GenBank/DDBJ databases">
        <title>A chromosomal-level reference genome of Carpinus fangiana (Coryloideae, Betulaceae).</title>
        <authorList>
            <person name="Yang X."/>
            <person name="Wang Z."/>
            <person name="Zhang L."/>
            <person name="Hao G."/>
            <person name="Liu J."/>
            <person name="Yang Y."/>
        </authorList>
    </citation>
    <scope>NUCLEOTIDE SEQUENCE [LARGE SCALE GENOMIC DNA]</scope>
    <source>
        <strain evidence="8">Cfa_2016G</strain>
        <tissue evidence="8">Leaf</tissue>
    </source>
</reference>
<proteinExistence type="predicted"/>
<name>A0A5N6Q8F9_9ROSI</name>
<evidence type="ECO:0000313" key="8">
    <source>
        <dbReference type="EMBL" id="KAE7995508.1"/>
    </source>
</evidence>
<evidence type="ECO:0000256" key="5">
    <source>
        <dbReference type="SAM" id="Coils"/>
    </source>
</evidence>
<dbReference type="InterPro" id="IPR036638">
    <property type="entry name" value="HLH_DNA-bd_sf"/>
</dbReference>
<evidence type="ECO:0000313" key="9">
    <source>
        <dbReference type="Proteomes" id="UP000327013"/>
    </source>
</evidence>
<dbReference type="Gene3D" id="4.10.280.10">
    <property type="entry name" value="Helix-loop-helix DNA-binding domain"/>
    <property type="match status" value="1"/>
</dbReference>
<dbReference type="OrthoDB" id="690068at2759"/>
<keyword evidence="3" id="KW-0804">Transcription</keyword>
<sequence>MKYEIDSALTELHTSEEGSRRGRMGRRRYSNDDQTEFKSKNLFAERRRREKLSGRLLELRALVPFITNMNKATIIEDAITYIQDLQMNVEVLQEQLFEMEASSEEEAKPGTEEETDAADEMKKSGIQAEVEATQIDENKLWVKIVFEKKRGGFSRLMEAMGALGFELFDTTVTSSKGAMLVSSCVKGIYGERIQVQHTRELLLEIIKGI</sequence>
<dbReference type="SMART" id="SM00353">
    <property type="entry name" value="HLH"/>
    <property type="match status" value="1"/>
</dbReference>
<accession>A0A5N6Q8F9</accession>
<dbReference type="GO" id="GO:0003700">
    <property type="term" value="F:DNA-binding transcription factor activity"/>
    <property type="evidence" value="ECO:0007669"/>
    <property type="project" value="TreeGrafter"/>
</dbReference>
<keyword evidence="4" id="KW-0539">Nucleus</keyword>